<dbReference type="AlphaFoldDB" id="Q2Z007"/>
<dbReference type="EMBL" id="AJ937765">
    <property type="protein sequence ID" value="CAI78558.1"/>
    <property type="molecule type" value="Genomic_DNA"/>
</dbReference>
<reference evidence="1" key="1">
    <citation type="journal article" date="2005" name="Environ. Microbiol.">
        <title>Lateral gene transfer and phylogenetic assignment of environmental fosmid clones.</title>
        <authorList>
            <person name="Nesbo C.L."/>
            <person name="Boucher Y."/>
            <person name="Dlutek M."/>
            <person name="Doolittle F.W."/>
        </authorList>
    </citation>
    <scope>NUCLEOTIDE SEQUENCE</scope>
</reference>
<proteinExistence type="predicted"/>
<organism evidence="1">
    <name type="scientific">uncultured Aminicenantes bacterium</name>
    <dbReference type="NCBI Taxonomy" id="174294"/>
    <lineage>
        <taxon>Bacteria</taxon>
        <taxon>Candidatus Aminicenantota</taxon>
        <taxon>environmental samples</taxon>
    </lineage>
</organism>
<name>Q2Z007_9BACT</name>
<accession>Q2Z007</accession>
<evidence type="ECO:0000313" key="1">
    <source>
        <dbReference type="EMBL" id="CAI78558.1"/>
    </source>
</evidence>
<protein>
    <submittedName>
        <fullName evidence="1">Uncharacterized protein</fullName>
    </submittedName>
</protein>
<sequence>MILNKYLEAVKKRKAAYPKASLEQAVGFKKKAALLSAAS</sequence>